<evidence type="ECO:0000256" key="2">
    <source>
        <dbReference type="SAM" id="Phobius"/>
    </source>
</evidence>
<feature type="transmembrane region" description="Helical" evidence="2">
    <location>
        <begin position="34"/>
        <end position="54"/>
    </location>
</feature>
<accession>A0A939PJE1</accession>
<keyword evidence="4" id="KW-1185">Reference proteome</keyword>
<name>A0A939PJE1_9ACTN</name>
<keyword evidence="2" id="KW-0472">Membrane</keyword>
<dbReference type="Proteomes" id="UP000669179">
    <property type="component" value="Unassembled WGS sequence"/>
</dbReference>
<dbReference type="RefSeq" id="WP_208257532.1">
    <property type="nucleotide sequence ID" value="NZ_JAGEOJ010000008.1"/>
</dbReference>
<sequence>MTTATPQPAGGAGPDPGADFDDPHPGAPQFLRRMIYIGSALILLLIVLWGVLAFKATADNQRARSKAKQLTEQLKAAGLPVPTQDQIVNVLGDDGGMVCTDPGAALSKARFNAGLTNGSGSVGSRPVLGDKDLVQAETLVISIYCPTRLGDFTDKIKHMRFEDTVR</sequence>
<keyword evidence="2" id="KW-0812">Transmembrane</keyword>
<organism evidence="3 4">
    <name type="scientific">Actinomadura barringtoniae</name>
    <dbReference type="NCBI Taxonomy" id="1427535"/>
    <lineage>
        <taxon>Bacteria</taxon>
        <taxon>Bacillati</taxon>
        <taxon>Actinomycetota</taxon>
        <taxon>Actinomycetes</taxon>
        <taxon>Streptosporangiales</taxon>
        <taxon>Thermomonosporaceae</taxon>
        <taxon>Actinomadura</taxon>
    </lineage>
</organism>
<keyword evidence="2" id="KW-1133">Transmembrane helix</keyword>
<feature type="region of interest" description="Disordered" evidence="1">
    <location>
        <begin position="1"/>
        <end position="25"/>
    </location>
</feature>
<evidence type="ECO:0000256" key="1">
    <source>
        <dbReference type="SAM" id="MobiDB-lite"/>
    </source>
</evidence>
<comment type="caution">
    <text evidence="3">The sequence shown here is derived from an EMBL/GenBank/DDBJ whole genome shotgun (WGS) entry which is preliminary data.</text>
</comment>
<reference evidence="3" key="1">
    <citation type="submission" date="2021-03" db="EMBL/GenBank/DDBJ databases">
        <authorList>
            <person name="Kanchanasin P."/>
            <person name="Saeng-In P."/>
            <person name="Phongsopitanun W."/>
            <person name="Yuki M."/>
            <person name="Kudo T."/>
            <person name="Ohkuma M."/>
            <person name="Tanasupawat S."/>
        </authorList>
    </citation>
    <scope>NUCLEOTIDE SEQUENCE</scope>
    <source>
        <strain evidence="3">GKU 128</strain>
    </source>
</reference>
<dbReference type="AlphaFoldDB" id="A0A939PJE1"/>
<gene>
    <name evidence="3" type="ORF">J4573_21320</name>
</gene>
<dbReference type="EMBL" id="JAGEOJ010000008">
    <property type="protein sequence ID" value="MBO2449656.1"/>
    <property type="molecule type" value="Genomic_DNA"/>
</dbReference>
<protein>
    <submittedName>
        <fullName evidence="3">Uncharacterized protein</fullName>
    </submittedName>
</protein>
<proteinExistence type="predicted"/>
<evidence type="ECO:0000313" key="3">
    <source>
        <dbReference type="EMBL" id="MBO2449656.1"/>
    </source>
</evidence>
<evidence type="ECO:0000313" key="4">
    <source>
        <dbReference type="Proteomes" id="UP000669179"/>
    </source>
</evidence>